<sequence length="310" mass="34975">MLRIARELSESEVCSFSIFEDVCRDNDEEATRRHIEVQTEISCDHVALSTDLSISSDARDGSPDVVFWRSVATQRARELDGIKDEIKKIGDMTMRNIEEKRSLDERYDKLYSQMQKILENPEDDGDLRHDVDEHMASIRVGLKEFSSNSTNSPSIKILNAKKTNATAGLIEGKDKADVKRKLTPVVKPDGKENRGTQVTVPIENAYAQTDVVATKSAPDITKEDLLCEEPTSSFWRGMAEKLEKEIDDGLETSFNMSLELDKSYEELSESRNRLKVLMDVMDDILSEVNDKEGNEDKCKENNEASNSAIV</sequence>
<name>A0A183G7Z1_HELPZ</name>
<evidence type="ECO:0000313" key="3">
    <source>
        <dbReference type="Proteomes" id="UP000050761"/>
    </source>
</evidence>
<accession>A0A3P8BKQ0</accession>
<dbReference type="OrthoDB" id="10043826at2759"/>
<organism evidence="3 4">
    <name type="scientific">Heligmosomoides polygyrus</name>
    <name type="common">Parasitic roundworm</name>
    <dbReference type="NCBI Taxonomy" id="6339"/>
    <lineage>
        <taxon>Eukaryota</taxon>
        <taxon>Metazoa</taxon>
        <taxon>Ecdysozoa</taxon>
        <taxon>Nematoda</taxon>
        <taxon>Chromadorea</taxon>
        <taxon>Rhabditida</taxon>
        <taxon>Rhabditina</taxon>
        <taxon>Rhabditomorpha</taxon>
        <taxon>Strongyloidea</taxon>
        <taxon>Heligmosomidae</taxon>
        <taxon>Heligmosomoides</taxon>
    </lineage>
</organism>
<feature type="region of interest" description="Disordered" evidence="1">
    <location>
        <begin position="291"/>
        <end position="310"/>
    </location>
</feature>
<evidence type="ECO:0000256" key="1">
    <source>
        <dbReference type="SAM" id="MobiDB-lite"/>
    </source>
</evidence>
<proteinExistence type="predicted"/>
<dbReference type="Proteomes" id="UP000050761">
    <property type="component" value="Unassembled WGS sequence"/>
</dbReference>
<keyword evidence="3" id="KW-1185">Reference proteome</keyword>
<dbReference type="SUPFAM" id="SSF111469">
    <property type="entry name" value="Geminin coiled-coil domain"/>
    <property type="match status" value="1"/>
</dbReference>
<dbReference type="EMBL" id="UZAH01030362">
    <property type="protein sequence ID" value="VDP10268.1"/>
    <property type="molecule type" value="Genomic_DNA"/>
</dbReference>
<evidence type="ECO:0000313" key="2">
    <source>
        <dbReference type="EMBL" id="VDP10268.1"/>
    </source>
</evidence>
<reference evidence="4" key="2">
    <citation type="submission" date="2019-09" db="UniProtKB">
        <authorList>
            <consortium name="WormBaseParasite"/>
        </authorList>
    </citation>
    <scope>IDENTIFICATION</scope>
</reference>
<gene>
    <name evidence="2" type="ORF">HPBE_LOCUS17941</name>
</gene>
<protein>
    <submittedName>
        <fullName evidence="4">Fibrous sheath-interacting protein 1</fullName>
    </submittedName>
</protein>
<feature type="compositionally biased region" description="Basic and acidic residues" evidence="1">
    <location>
        <begin position="291"/>
        <end position="302"/>
    </location>
</feature>
<dbReference type="WBParaSite" id="HPBE_0001794201-mRNA-1">
    <property type="protein sequence ID" value="HPBE_0001794201-mRNA-1"/>
    <property type="gene ID" value="HPBE_0001794201"/>
</dbReference>
<evidence type="ECO:0000313" key="4">
    <source>
        <dbReference type="WBParaSite" id="HPBE_0001794201-mRNA-1"/>
    </source>
</evidence>
<reference evidence="2 3" key="1">
    <citation type="submission" date="2018-11" db="EMBL/GenBank/DDBJ databases">
        <authorList>
            <consortium name="Pathogen Informatics"/>
        </authorList>
    </citation>
    <scope>NUCLEOTIDE SEQUENCE [LARGE SCALE GENOMIC DNA]</scope>
</reference>
<dbReference type="AlphaFoldDB" id="A0A183G7Z1"/>
<accession>A0A183G7Z1</accession>